<proteinExistence type="predicted"/>
<dbReference type="EMBL" id="MSCT01000018">
    <property type="protein sequence ID" value="OLF53055.1"/>
    <property type="molecule type" value="Genomic_DNA"/>
</dbReference>
<evidence type="ECO:0000313" key="2">
    <source>
        <dbReference type="Proteomes" id="UP000185578"/>
    </source>
</evidence>
<name>A0A1Q8EMP7_9PSED</name>
<accession>A0A1Q8EMP7</accession>
<dbReference type="Gene3D" id="3.30.1460.10">
    <property type="match status" value="1"/>
</dbReference>
<dbReference type="RefSeq" id="WP_075120836.1">
    <property type="nucleotide sequence ID" value="NZ_MSCT01000018.1"/>
</dbReference>
<reference evidence="1 2" key="1">
    <citation type="submission" date="2016-12" db="EMBL/GenBank/DDBJ databases">
        <authorList>
            <person name="Song W.-J."/>
            <person name="Kurnit D.M."/>
        </authorList>
    </citation>
    <scope>NUCLEOTIDE SEQUENCE [LARGE SCALE GENOMIC DNA]</scope>
    <source>
        <strain evidence="1 2">PCL1601</strain>
    </source>
</reference>
<dbReference type="AlphaFoldDB" id="A0A1Q8EMP7"/>
<comment type="caution">
    <text evidence="1">The sequence shown here is derived from an EMBL/GenBank/DDBJ whole genome shotgun (WGS) entry which is preliminary data.</text>
</comment>
<sequence length="122" mass="13878">MDLQTQRSLEEFLRLSDLCPGRVEARMEFSLPPFRLYIEYTQGRVLLSLARQVEACRRFSTLKALLGHCHPASTQGVALRAYVVGDQQMLSGALVPGTSVTQWIECLKCMRRLLERHAGDRQ</sequence>
<gene>
    <name evidence="1" type="ORF">BTN82_20035</name>
</gene>
<dbReference type="OrthoDB" id="7067308at2"/>
<protein>
    <submittedName>
        <fullName evidence="1">Type III secretion chaperone SycN</fullName>
    </submittedName>
</protein>
<organism evidence="1 2">
    <name type="scientific">Pseudomonas chlororaphis</name>
    <dbReference type="NCBI Taxonomy" id="587753"/>
    <lineage>
        <taxon>Bacteria</taxon>
        <taxon>Pseudomonadati</taxon>
        <taxon>Pseudomonadota</taxon>
        <taxon>Gammaproteobacteria</taxon>
        <taxon>Pseudomonadales</taxon>
        <taxon>Pseudomonadaceae</taxon>
        <taxon>Pseudomonas</taxon>
    </lineage>
</organism>
<dbReference type="Proteomes" id="UP000185578">
    <property type="component" value="Unassembled WGS sequence"/>
</dbReference>
<evidence type="ECO:0000313" key="1">
    <source>
        <dbReference type="EMBL" id="OLF53055.1"/>
    </source>
</evidence>